<proteinExistence type="predicted"/>
<dbReference type="AlphaFoldDB" id="A0A5S3YU04"/>
<name>A0A5S3YU04_9GAMM</name>
<dbReference type="GO" id="GO:0016706">
    <property type="term" value="F:2-oxoglutarate-dependent dioxygenase activity"/>
    <property type="evidence" value="ECO:0007669"/>
    <property type="project" value="UniProtKB-ARBA"/>
</dbReference>
<dbReference type="PANTHER" id="PTHR20883:SF48">
    <property type="entry name" value="ECTOINE DIOXYGENASE"/>
    <property type="match status" value="1"/>
</dbReference>
<gene>
    <name evidence="2" type="ORF">CWB73_09865</name>
</gene>
<organism evidence="2 3">
    <name type="scientific">Pseudoalteromonas phenolica</name>
    <dbReference type="NCBI Taxonomy" id="161398"/>
    <lineage>
        <taxon>Bacteria</taxon>
        <taxon>Pseudomonadati</taxon>
        <taxon>Pseudomonadota</taxon>
        <taxon>Gammaproteobacteria</taxon>
        <taxon>Alteromonadales</taxon>
        <taxon>Pseudoalteromonadaceae</taxon>
        <taxon>Pseudoalteromonas</taxon>
    </lineage>
</organism>
<evidence type="ECO:0000256" key="1">
    <source>
        <dbReference type="ARBA" id="ARBA00001954"/>
    </source>
</evidence>
<dbReference type="SUPFAM" id="SSF51197">
    <property type="entry name" value="Clavaminate synthase-like"/>
    <property type="match status" value="1"/>
</dbReference>
<dbReference type="GO" id="GO:0005506">
    <property type="term" value="F:iron ion binding"/>
    <property type="evidence" value="ECO:0007669"/>
    <property type="project" value="UniProtKB-ARBA"/>
</dbReference>
<comment type="cofactor">
    <cofactor evidence="1">
        <name>Fe(2+)</name>
        <dbReference type="ChEBI" id="CHEBI:29033"/>
    </cofactor>
</comment>
<dbReference type="Proteomes" id="UP000307362">
    <property type="component" value="Unassembled WGS sequence"/>
</dbReference>
<accession>A0A5S3YU04</accession>
<dbReference type="Gene3D" id="2.60.120.620">
    <property type="entry name" value="q2cbj1_9rhob like domain"/>
    <property type="match status" value="1"/>
</dbReference>
<evidence type="ECO:0008006" key="4">
    <source>
        <dbReference type="Google" id="ProtNLM"/>
    </source>
</evidence>
<dbReference type="OrthoDB" id="9814777at2"/>
<dbReference type="EMBL" id="PNCM01000020">
    <property type="protein sequence ID" value="TMP80718.1"/>
    <property type="molecule type" value="Genomic_DNA"/>
</dbReference>
<dbReference type="Pfam" id="PF05721">
    <property type="entry name" value="PhyH"/>
    <property type="match status" value="1"/>
</dbReference>
<dbReference type="InterPro" id="IPR008775">
    <property type="entry name" value="Phytyl_CoA_dOase-like"/>
</dbReference>
<reference evidence="3" key="2">
    <citation type="submission" date="2019-06" db="EMBL/GenBank/DDBJ databases">
        <title>Co-occurence of chitin degradation, pigmentation and bioactivity in marine Pseudoalteromonas.</title>
        <authorList>
            <person name="Sonnenschein E.C."/>
            <person name="Bech P.K."/>
        </authorList>
    </citation>
    <scope>NUCLEOTIDE SEQUENCE [LARGE SCALE GENOMIC DNA]</scope>
    <source>
        <strain evidence="3">S1189</strain>
    </source>
</reference>
<evidence type="ECO:0000313" key="3">
    <source>
        <dbReference type="Proteomes" id="UP000307362"/>
    </source>
</evidence>
<sequence>MINLLPVLNNIAFGVSSYRYSVSHTKDPTLQNDLHYETHGFTACEFPKPEIELIKKASSRIIPIISGDYNLNCQPWGINRSKDQTSLVRISQPHLCDSLLKSLICDSSLGRIVAKTTNSKSVRVWGTQLYYKGNATSQTSVVGWHRDAEHMPYFKKGSITAWLPFIDTNEENGTIHYIKGSHKWKSHFVHTGAQIQHWAKQNQSLREQAIKSQNSWGITPLHLKIGQFSLHHCKTLHGSSPNYSNTARPALAIGLLLDDYEIDDSVPDYGFANALNDPSISPIIY</sequence>
<comment type="caution">
    <text evidence="2">The sequence shown here is derived from an EMBL/GenBank/DDBJ whole genome shotgun (WGS) entry which is preliminary data.</text>
</comment>
<evidence type="ECO:0000313" key="2">
    <source>
        <dbReference type="EMBL" id="TMP80718.1"/>
    </source>
</evidence>
<reference evidence="2 3" key="1">
    <citation type="submission" date="2017-12" db="EMBL/GenBank/DDBJ databases">
        <authorList>
            <person name="Paulsen S."/>
            <person name="Gram L.K."/>
        </authorList>
    </citation>
    <scope>NUCLEOTIDE SEQUENCE [LARGE SCALE GENOMIC DNA]</scope>
    <source>
        <strain evidence="2 3">S1189</strain>
    </source>
</reference>
<protein>
    <recommendedName>
        <fullName evidence="4">Phytanoyl-CoA dioxygenase</fullName>
    </recommendedName>
</protein>
<dbReference type="PANTHER" id="PTHR20883">
    <property type="entry name" value="PHYTANOYL-COA DIOXYGENASE DOMAIN CONTAINING 1"/>
    <property type="match status" value="1"/>
</dbReference>